<feature type="domain" description="Transcription initiation factor IIA gamma subunit C-terminal" evidence="4">
    <location>
        <begin position="25"/>
        <end position="67"/>
    </location>
</feature>
<dbReference type="InterPro" id="IPR015871">
    <property type="entry name" value="TFIIA_gsu_C"/>
</dbReference>
<comment type="subcellular location">
    <subcellularLocation>
        <location evidence="1">Nucleus</location>
    </subcellularLocation>
</comment>
<dbReference type="Gene3D" id="2.30.18.10">
    <property type="entry name" value="Transcription factor IIA (TFIIA), beta-barrel domain"/>
    <property type="match status" value="1"/>
</dbReference>
<reference evidence="5 7" key="2">
    <citation type="submission" date="2018-11" db="EMBL/GenBank/DDBJ databases">
        <authorList>
            <consortium name="Pathogen Informatics"/>
        </authorList>
    </citation>
    <scope>NUCLEOTIDE SEQUENCE [LARGE SCALE GENOMIC DNA]</scope>
</reference>
<dbReference type="GO" id="GO:0005672">
    <property type="term" value="C:transcription factor TFIIA complex"/>
    <property type="evidence" value="ECO:0007669"/>
    <property type="project" value="InterPro"/>
</dbReference>
<keyword evidence="3" id="KW-0539">Nucleus</keyword>
<evidence type="ECO:0000313" key="8">
    <source>
        <dbReference type="WBParaSite" id="DME_0000052401-mRNA-1"/>
    </source>
</evidence>
<dbReference type="PANTHER" id="PTHR10966">
    <property type="entry name" value="TRANSCRIPTION INITIATION FACTOR IIA SUBUNIT 2"/>
    <property type="match status" value="1"/>
</dbReference>
<dbReference type="Pfam" id="PF02751">
    <property type="entry name" value="TFIIA_gamma_C"/>
    <property type="match status" value="1"/>
</dbReference>
<dbReference type="EMBL" id="UYYG01001151">
    <property type="protein sequence ID" value="VDN54911.1"/>
    <property type="molecule type" value="Genomic_DNA"/>
</dbReference>
<dbReference type="OrthoDB" id="586585at2759"/>
<evidence type="ECO:0000256" key="1">
    <source>
        <dbReference type="ARBA" id="ARBA00004123"/>
    </source>
</evidence>
<protein>
    <submittedName>
        <fullName evidence="8">TFIIA_gamma_C domain-containing protein</fullName>
    </submittedName>
</protein>
<gene>
    <name evidence="5" type="ORF">DME_LOCUS4884</name>
</gene>
<dbReference type="CDD" id="cd10014">
    <property type="entry name" value="TFIIA_gamma_C"/>
    <property type="match status" value="1"/>
</dbReference>
<sequence length="76" mass="8629">MTAFDKAINKALQCRAKNKTTFKADKLLTYRFCDNVWTFVMEGVEFRDATRAIDGVIDRVKIVACDGRASQQSNVH</sequence>
<dbReference type="Proteomes" id="UP000274756">
    <property type="component" value="Unassembled WGS sequence"/>
</dbReference>
<dbReference type="SUPFAM" id="SSF50784">
    <property type="entry name" value="Transcription factor IIA (TFIIA), beta-barrel domain"/>
    <property type="match status" value="1"/>
</dbReference>
<name>A0A0N4U1N2_DRAME</name>
<keyword evidence="2" id="KW-0804">Transcription</keyword>
<evidence type="ECO:0000313" key="5">
    <source>
        <dbReference type="EMBL" id="VDN54911.1"/>
    </source>
</evidence>
<accession>A0A0N4U1N2</accession>
<dbReference type="InterPro" id="IPR003194">
    <property type="entry name" value="TFIIA_gsu"/>
</dbReference>
<organism evidence="6 8">
    <name type="scientific">Dracunculus medinensis</name>
    <name type="common">Guinea worm</name>
    <dbReference type="NCBI Taxonomy" id="318479"/>
    <lineage>
        <taxon>Eukaryota</taxon>
        <taxon>Metazoa</taxon>
        <taxon>Ecdysozoa</taxon>
        <taxon>Nematoda</taxon>
        <taxon>Chromadorea</taxon>
        <taxon>Rhabditida</taxon>
        <taxon>Spirurina</taxon>
        <taxon>Dracunculoidea</taxon>
        <taxon>Dracunculidae</taxon>
        <taxon>Dracunculus</taxon>
    </lineage>
</organism>
<evidence type="ECO:0000313" key="6">
    <source>
        <dbReference type="Proteomes" id="UP000038040"/>
    </source>
</evidence>
<dbReference type="WBParaSite" id="DME_0000052401-mRNA-1">
    <property type="protein sequence ID" value="DME_0000052401-mRNA-1"/>
    <property type="gene ID" value="DME_0000052401"/>
</dbReference>
<reference evidence="8" key="1">
    <citation type="submission" date="2017-02" db="UniProtKB">
        <authorList>
            <consortium name="WormBaseParasite"/>
        </authorList>
    </citation>
    <scope>IDENTIFICATION</scope>
</reference>
<dbReference type="InterPro" id="IPR009088">
    <property type="entry name" value="TFIIA_b-brl"/>
</dbReference>
<evidence type="ECO:0000313" key="7">
    <source>
        <dbReference type="Proteomes" id="UP000274756"/>
    </source>
</evidence>
<dbReference type="GO" id="GO:0006367">
    <property type="term" value="P:transcription initiation at RNA polymerase II promoter"/>
    <property type="evidence" value="ECO:0007669"/>
    <property type="project" value="InterPro"/>
</dbReference>
<dbReference type="FunFam" id="2.30.18.10:FF:000001">
    <property type="entry name" value="Transcription initiation factor IIA subunit 2"/>
    <property type="match status" value="1"/>
</dbReference>
<proteinExistence type="predicted"/>
<dbReference type="Proteomes" id="UP000038040">
    <property type="component" value="Unplaced"/>
</dbReference>
<evidence type="ECO:0000256" key="2">
    <source>
        <dbReference type="ARBA" id="ARBA00023163"/>
    </source>
</evidence>
<evidence type="ECO:0000259" key="4">
    <source>
        <dbReference type="Pfam" id="PF02751"/>
    </source>
</evidence>
<dbReference type="AlphaFoldDB" id="A0A0N4U1N2"/>
<keyword evidence="7" id="KW-1185">Reference proteome</keyword>
<dbReference type="STRING" id="318479.A0A0N4U1N2"/>
<evidence type="ECO:0000256" key="3">
    <source>
        <dbReference type="ARBA" id="ARBA00023242"/>
    </source>
</evidence>
<dbReference type="PIRSF" id="PIRSF009415">
    <property type="entry name" value="Hum_TFIIA_gamma"/>
    <property type="match status" value="1"/>
</dbReference>